<name>A0AA36HZH9_9DINO</name>
<feature type="region of interest" description="Disordered" evidence="1">
    <location>
        <begin position="72"/>
        <end position="114"/>
    </location>
</feature>
<proteinExistence type="predicted"/>
<dbReference type="Proteomes" id="UP001178507">
    <property type="component" value="Unassembled WGS sequence"/>
</dbReference>
<evidence type="ECO:0000313" key="3">
    <source>
        <dbReference type="Proteomes" id="UP001178507"/>
    </source>
</evidence>
<dbReference type="AlphaFoldDB" id="A0AA36HZH9"/>
<accession>A0AA36HZH9</accession>
<reference evidence="2" key="1">
    <citation type="submission" date="2023-08" db="EMBL/GenBank/DDBJ databases">
        <authorList>
            <person name="Chen Y."/>
            <person name="Shah S."/>
            <person name="Dougan E. K."/>
            <person name="Thang M."/>
            <person name="Chan C."/>
        </authorList>
    </citation>
    <scope>NUCLEOTIDE SEQUENCE</scope>
</reference>
<gene>
    <name evidence="2" type="ORF">EVOR1521_LOCUS6840</name>
</gene>
<sequence length="152" mass="16697">MNQSDAWARMSASKSGCDVLMERLHSTSFSPSAAGQLIVGPRGQLEPPFSRLLVDSGKVVDSGRYGNWAIGHGSKLSYWDRGTPRSSRPPSSGAHEELASMNRSSLEKFLPGSRPRDTTFQRIWGREDLPRYTGEVARTSPMICTSAGIVRR</sequence>
<dbReference type="EMBL" id="CAUJNA010000524">
    <property type="protein sequence ID" value="CAJ1378251.1"/>
    <property type="molecule type" value="Genomic_DNA"/>
</dbReference>
<organism evidence="2 3">
    <name type="scientific">Effrenium voratum</name>
    <dbReference type="NCBI Taxonomy" id="2562239"/>
    <lineage>
        <taxon>Eukaryota</taxon>
        <taxon>Sar</taxon>
        <taxon>Alveolata</taxon>
        <taxon>Dinophyceae</taxon>
        <taxon>Suessiales</taxon>
        <taxon>Symbiodiniaceae</taxon>
        <taxon>Effrenium</taxon>
    </lineage>
</organism>
<protein>
    <submittedName>
        <fullName evidence="2">Uncharacterized protein</fullName>
    </submittedName>
</protein>
<evidence type="ECO:0000256" key="1">
    <source>
        <dbReference type="SAM" id="MobiDB-lite"/>
    </source>
</evidence>
<keyword evidence="3" id="KW-1185">Reference proteome</keyword>
<evidence type="ECO:0000313" key="2">
    <source>
        <dbReference type="EMBL" id="CAJ1378251.1"/>
    </source>
</evidence>
<comment type="caution">
    <text evidence="2">The sequence shown here is derived from an EMBL/GenBank/DDBJ whole genome shotgun (WGS) entry which is preliminary data.</text>
</comment>